<feature type="transmembrane region" description="Helical" evidence="1">
    <location>
        <begin position="74"/>
        <end position="96"/>
    </location>
</feature>
<feature type="transmembrane region" description="Helical" evidence="1">
    <location>
        <begin position="44"/>
        <end position="68"/>
    </location>
</feature>
<proteinExistence type="predicted"/>
<name>A0A1I0CP53_9PROT</name>
<keyword evidence="1" id="KW-0812">Transmembrane</keyword>
<dbReference type="OrthoDB" id="5297806at2"/>
<dbReference type="EMBL" id="FOHI01000004">
    <property type="protein sequence ID" value="SET21511.1"/>
    <property type="molecule type" value="Genomic_DNA"/>
</dbReference>
<gene>
    <name evidence="2" type="ORF">SAMN05216412_10435</name>
</gene>
<keyword evidence="1" id="KW-1133">Transmembrane helix</keyword>
<keyword evidence="1" id="KW-0472">Membrane</keyword>
<dbReference type="RefSeq" id="WP_074706771.1">
    <property type="nucleotide sequence ID" value="NZ_FOHI01000004.1"/>
</dbReference>
<feature type="transmembrane region" description="Helical" evidence="1">
    <location>
        <begin position="12"/>
        <end position="32"/>
    </location>
</feature>
<dbReference type="AlphaFoldDB" id="A0A1I0CP53"/>
<evidence type="ECO:0000313" key="2">
    <source>
        <dbReference type="EMBL" id="SET21511.1"/>
    </source>
</evidence>
<protein>
    <submittedName>
        <fullName evidence="2">Uncharacterized protein</fullName>
    </submittedName>
</protein>
<evidence type="ECO:0000256" key="1">
    <source>
        <dbReference type="SAM" id="Phobius"/>
    </source>
</evidence>
<reference evidence="2 3" key="1">
    <citation type="submission" date="2016-10" db="EMBL/GenBank/DDBJ databases">
        <authorList>
            <person name="de Groot N.N."/>
        </authorList>
    </citation>
    <scope>NUCLEOTIDE SEQUENCE [LARGE SCALE GENOMIC DNA]</scope>
    <source>
        <strain evidence="2 3">Nl7</strain>
    </source>
</reference>
<accession>A0A1I0CP53</accession>
<organism evidence="2 3">
    <name type="scientific">Nitrosospira multiformis</name>
    <dbReference type="NCBI Taxonomy" id="1231"/>
    <lineage>
        <taxon>Bacteria</taxon>
        <taxon>Pseudomonadati</taxon>
        <taxon>Pseudomonadota</taxon>
        <taxon>Betaproteobacteria</taxon>
        <taxon>Nitrosomonadales</taxon>
        <taxon>Nitrosomonadaceae</taxon>
        <taxon>Nitrosospira</taxon>
    </lineage>
</organism>
<dbReference type="Proteomes" id="UP000183339">
    <property type="component" value="Unassembled WGS sequence"/>
</dbReference>
<sequence>MFENLNYALVQLAHNFGAAAVVGFPVLALYVLGQTTSAHRKFAWIVGLSWAVQALSGAGFGAVSYYYYQVFPDLHGVAFAALLIKILCAVGGIFIAAKYIRESTTWTSKQRRNAWRLLSLLGVTALTAAAFLRWYA</sequence>
<evidence type="ECO:0000313" key="3">
    <source>
        <dbReference type="Proteomes" id="UP000183339"/>
    </source>
</evidence>
<feature type="transmembrane region" description="Helical" evidence="1">
    <location>
        <begin position="117"/>
        <end position="135"/>
    </location>
</feature>